<feature type="domain" description="Cystatin" evidence="3">
    <location>
        <begin position="20"/>
        <end position="131"/>
    </location>
</feature>
<dbReference type="STRING" id="135651.G0NA28"/>
<evidence type="ECO:0000256" key="2">
    <source>
        <dbReference type="SAM" id="SignalP"/>
    </source>
</evidence>
<dbReference type="GO" id="GO:0005737">
    <property type="term" value="C:cytoplasm"/>
    <property type="evidence" value="ECO:0007669"/>
    <property type="project" value="TreeGrafter"/>
</dbReference>
<keyword evidence="5" id="KW-1185">Reference proteome</keyword>
<dbReference type="Pfam" id="PF00031">
    <property type="entry name" value="Cystatin"/>
    <property type="match status" value="1"/>
</dbReference>
<dbReference type="Proteomes" id="UP000008068">
    <property type="component" value="Unassembled WGS sequence"/>
</dbReference>
<evidence type="ECO:0000313" key="5">
    <source>
        <dbReference type="Proteomes" id="UP000008068"/>
    </source>
</evidence>
<evidence type="ECO:0000256" key="1">
    <source>
        <dbReference type="ARBA" id="ARBA00009403"/>
    </source>
</evidence>
<gene>
    <name evidence="4" type="ORF">CAEBREN_24187</name>
</gene>
<evidence type="ECO:0000313" key="4">
    <source>
        <dbReference type="EMBL" id="EGT55974.1"/>
    </source>
</evidence>
<keyword evidence="2" id="KW-0732">Signal</keyword>
<dbReference type="SMART" id="SM00043">
    <property type="entry name" value="CY"/>
    <property type="match status" value="1"/>
</dbReference>
<dbReference type="PANTHER" id="PTHR46186:SF14">
    <property type="entry name" value="CYSTATIN CPI-1"/>
    <property type="match status" value="1"/>
</dbReference>
<dbReference type="PANTHER" id="PTHR46186">
    <property type="entry name" value="CYSTATIN"/>
    <property type="match status" value="1"/>
</dbReference>
<protein>
    <recommendedName>
        <fullName evidence="3">Cystatin domain-containing protein</fullName>
    </recommendedName>
</protein>
<dbReference type="FunCoup" id="G0NA28">
    <property type="interactions" value="67"/>
</dbReference>
<feature type="chain" id="PRO_5018749470" description="Cystatin domain-containing protein" evidence="2">
    <location>
        <begin position="20"/>
        <end position="137"/>
    </location>
</feature>
<dbReference type="InParanoid" id="G0NA28"/>
<dbReference type="GO" id="GO:0004869">
    <property type="term" value="F:cysteine-type endopeptidase inhibitor activity"/>
    <property type="evidence" value="ECO:0007669"/>
    <property type="project" value="InterPro"/>
</dbReference>
<dbReference type="CDD" id="cd00042">
    <property type="entry name" value="CY"/>
    <property type="match status" value="1"/>
</dbReference>
<dbReference type="OrthoDB" id="1908104at2759"/>
<dbReference type="eggNOG" id="ENOG502SC50">
    <property type="taxonomic scope" value="Eukaryota"/>
</dbReference>
<comment type="similarity">
    <text evidence="1">Belongs to the cystatin family.</text>
</comment>
<dbReference type="HOGENOM" id="CLU_1847012_0_0_1"/>
<dbReference type="GO" id="GO:0031982">
    <property type="term" value="C:vesicle"/>
    <property type="evidence" value="ECO:0007669"/>
    <property type="project" value="TreeGrafter"/>
</dbReference>
<accession>G0NA28</accession>
<evidence type="ECO:0000259" key="3">
    <source>
        <dbReference type="SMART" id="SM00043"/>
    </source>
</evidence>
<dbReference type="SUPFAM" id="SSF54403">
    <property type="entry name" value="Cystatin/monellin"/>
    <property type="match status" value="1"/>
</dbReference>
<reference evidence="5" key="1">
    <citation type="submission" date="2011-07" db="EMBL/GenBank/DDBJ databases">
        <authorList>
            <consortium name="Caenorhabditis brenneri Sequencing and Analysis Consortium"/>
            <person name="Wilson R.K."/>
        </authorList>
    </citation>
    <scope>NUCLEOTIDE SEQUENCE [LARGE SCALE GENOMIC DNA]</scope>
    <source>
        <strain evidence="5">PB2801</strain>
    </source>
</reference>
<dbReference type="AlphaFoldDB" id="G0NA28"/>
<proteinExistence type="inferred from homology"/>
<feature type="signal peptide" evidence="2">
    <location>
        <begin position="1"/>
        <end position="19"/>
    </location>
</feature>
<name>G0NA28_CAEBE</name>
<sequence length="137" mass="14782">MQSIFLVALILVVLSGINGQLAGGFSDLKPAEYTKTAWKSVPQINSKVNGDTLFVPVKVVKAQVQVVAGTNTVLEVLVSESTCSKGVAATQVNADKCKLKSGGKRALYKVSIWEKSWENFEQITAEKIRDVAANEKL</sequence>
<dbReference type="OMA" id="NDEDQLM"/>
<dbReference type="InterPro" id="IPR000010">
    <property type="entry name" value="Cystatin_dom"/>
</dbReference>
<dbReference type="Gene3D" id="3.10.450.10">
    <property type="match status" value="1"/>
</dbReference>
<dbReference type="GO" id="GO:0005615">
    <property type="term" value="C:extracellular space"/>
    <property type="evidence" value="ECO:0007669"/>
    <property type="project" value="TreeGrafter"/>
</dbReference>
<dbReference type="MEROPS" id="I25.043"/>
<organism evidence="5">
    <name type="scientific">Caenorhabditis brenneri</name>
    <name type="common">Nematode worm</name>
    <dbReference type="NCBI Taxonomy" id="135651"/>
    <lineage>
        <taxon>Eukaryota</taxon>
        <taxon>Metazoa</taxon>
        <taxon>Ecdysozoa</taxon>
        <taxon>Nematoda</taxon>
        <taxon>Chromadorea</taxon>
        <taxon>Rhabditida</taxon>
        <taxon>Rhabditina</taxon>
        <taxon>Rhabditomorpha</taxon>
        <taxon>Rhabditoidea</taxon>
        <taxon>Rhabditidae</taxon>
        <taxon>Peloderinae</taxon>
        <taxon>Caenorhabditis</taxon>
    </lineage>
</organism>
<dbReference type="EMBL" id="GL379853">
    <property type="protein sequence ID" value="EGT55974.1"/>
    <property type="molecule type" value="Genomic_DNA"/>
</dbReference>
<dbReference type="InterPro" id="IPR046350">
    <property type="entry name" value="Cystatin_sf"/>
</dbReference>